<keyword evidence="3" id="KW-1185">Reference proteome</keyword>
<dbReference type="GeneID" id="8616378"/>
<dbReference type="PaxDb" id="44689-DDB0202226"/>
<name>Q55FG5_DICDI</name>
<dbReference type="HOGENOM" id="CLU_2201979_0_0_1"/>
<keyword evidence="1" id="KW-0812">Transmembrane</keyword>
<dbReference type="EMBL" id="AAFI02000003">
    <property type="protein sequence ID" value="EAL73672.1"/>
    <property type="molecule type" value="Genomic_DNA"/>
</dbReference>
<keyword evidence="1" id="KW-0472">Membrane</keyword>
<gene>
    <name evidence="2" type="ORF">DDB_G0268438</name>
</gene>
<dbReference type="Proteomes" id="UP000002195">
    <property type="component" value="Unassembled WGS sequence"/>
</dbReference>
<reference evidence="2 3" key="1">
    <citation type="journal article" date="2005" name="Nature">
        <title>The genome of the social amoeba Dictyostelium discoideum.</title>
        <authorList>
            <consortium name="The Dictyostelium discoideum Sequencing Consortium"/>
            <person name="Eichinger L."/>
            <person name="Pachebat J.A."/>
            <person name="Glockner G."/>
            <person name="Rajandream M.A."/>
            <person name="Sucgang R."/>
            <person name="Berriman M."/>
            <person name="Song J."/>
            <person name="Olsen R."/>
            <person name="Szafranski K."/>
            <person name="Xu Q."/>
            <person name="Tunggal B."/>
            <person name="Kummerfeld S."/>
            <person name="Madera M."/>
            <person name="Konfortov B.A."/>
            <person name="Rivero F."/>
            <person name="Bankier A.T."/>
            <person name="Lehmann R."/>
            <person name="Hamlin N."/>
            <person name="Davies R."/>
            <person name="Gaudet P."/>
            <person name="Fey P."/>
            <person name="Pilcher K."/>
            <person name="Chen G."/>
            <person name="Saunders D."/>
            <person name="Sodergren E."/>
            <person name="Davis P."/>
            <person name="Kerhornou A."/>
            <person name="Nie X."/>
            <person name="Hall N."/>
            <person name="Anjard C."/>
            <person name="Hemphill L."/>
            <person name="Bason N."/>
            <person name="Farbrother P."/>
            <person name="Desany B."/>
            <person name="Just E."/>
            <person name="Morio T."/>
            <person name="Rost R."/>
            <person name="Churcher C."/>
            <person name="Cooper J."/>
            <person name="Haydock S."/>
            <person name="van Driessche N."/>
            <person name="Cronin A."/>
            <person name="Goodhead I."/>
            <person name="Muzny D."/>
            <person name="Mourier T."/>
            <person name="Pain A."/>
            <person name="Lu M."/>
            <person name="Harper D."/>
            <person name="Lindsay R."/>
            <person name="Hauser H."/>
            <person name="James K."/>
            <person name="Quiles M."/>
            <person name="Madan Babu M."/>
            <person name="Saito T."/>
            <person name="Buchrieser C."/>
            <person name="Wardroper A."/>
            <person name="Felder M."/>
            <person name="Thangavelu M."/>
            <person name="Johnson D."/>
            <person name="Knights A."/>
            <person name="Loulseged H."/>
            <person name="Mungall K."/>
            <person name="Oliver K."/>
            <person name="Price C."/>
            <person name="Quail M.A."/>
            <person name="Urushihara H."/>
            <person name="Hernandez J."/>
            <person name="Rabbinowitsch E."/>
            <person name="Steffen D."/>
            <person name="Sanders M."/>
            <person name="Ma J."/>
            <person name="Kohara Y."/>
            <person name="Sharp S."/>
            <person name="Simmonds M."/>
            <person name="Spiegler S."/>
            <person name="Tivey A."/>
            <person name="Sugano S."/>
            <person name="White B."/>
            <person name="Walker D."/>
            <person name="Woodward J."/>
            <person name="Winckler T."/>
            <person name="Tanaka Y."/>
            <person name="Shaulsky G."/>
            <person name="Schleicher M."/>
            <person name="Weinstock G."/>
            <person name="Rosenthal A."/>
            <person name="Cox E.C."/>
            <person name="Chisholm R.L."/>
            <person name="Gibbs R."/>
            <person name="Loomis W.F."/>
            <person name="Platzer M."/>
            <person name="Kay R.R."/>
            <person name="Williams J."/>
            <person name="Dear P.H."/>
            <person name="Noegel A.A."/>
            <person name="Barrell B."/>
            <person name="Kuspa A."/>
        </authorList>
    </citation>
    <scope>NUCLEOTIDE SEQUENCE [LARGE SCALE GENOMIC DNA]</scope>
    <source>
        <strain evidence="2 3">AX4</strain>
    </source>
</reference>
<evidence type="ECO:0000313" key="3">
    <source>
        <dbReference type="Proteomes" id="UP000002195"/>
    </source>
</evidence>
<dbReference type="InParanoid" id="Q55FG5"/>
<protein>
    <submittedName>
        <fullName evidence="2">Uncharacterized protein</fullName>
    </submittedName>
</protein>
<evidence type="ECO:0000313" key="2">
    <source>
        <dbReference type="EMBL" id="EAL73672.1"/>
    </source>
</evidence>
<sequence>MKNEISLHFLNLFILFLFLNFIFIFILFTRIYDEILDILFQLSLDNFEEVFKNRFNEETSCVDYESPDVGLATITMVVDESEQQITIPLDEDVKNILYSEKKGKSTLK</sequence>
<keyword evidence="1" id="KW-1133">Transmembrane helix</keyword>
<dbReference type="SMR" id="Q55FG5"/>
<comment type="caution">
    <text evidence="2">The sequence shown here is derived from an EMBL/GenBank/DDBJ whole genome shotgun (WGS) entry which is preliminary data.</text>
</comment>
<dbReference type="KEGG" id="ddi:DDB_G0268438"/>
<dbReference type="RefSeq" id="XP_647568.1">
    <property type="nucleotide sequence ID" value="XM_642476.1"/>
</dbReference>
<feature type="transmembrane region" description="Helical" evidence="1">
    <location>
        <begin position="12"/>
        <end position="32"/>
    </location>
</feature>
<proteinExistence type="predicted"/>
<dbReference type="dictyBase" id="DDB_G0268438"/>
<organism evidence="2 3">
    <name type="scientific">Dictyostelium discoideum</name>
    <name type="common">Social amoeba</name>
    <dbReference type="NCBI Taxonomy" id="44689"/>
    <lineage>
        <taxon>Eukaryota</taxon>
        <taxon>Amoebozoa</taxon>
        <taxon>Evosea</taxon>
        <taxon>Eumycetozoa</taxon>
        <taxon>Dictyostelia</taxon>
        <taxon>Dictyosteliales</taxon>
        <taxon>Dictyosteliaceae</taxon>
        <taxon>Dictyostelium</taxon>
    </lineage>
</organism>
<accession>Q55FG5</accession>
<evidence type="ECO:0000256" key="1">
    <source>
        <dbReference type="SAM" id="Phobius"/>
    </source>
</evidence>
<dbReference type="AlphaFoldDB" id="Q55FG5"/>
<dbReference type="VEuPathDB" id="AmoebaDB:DDB_G0268438"/>